<dbReference type="PANTHER" id="PTHR32114">
    <property type="entry name" value="ABC TRANSPORTER ABCH.3"/>
    <property type="match status" value="1"/>
</dbReference>
<organism evidence="4 5">
    <name type="scientific">Micromonospora craniellae</name>
    <dbReference type="NCBI Taxonomy" id="2294034"/>
    <lineage>
        <taxon>Bacteria</taxon>
        <taxon>Bacillati</taxon>
        <taxon>Actinomycetota</taxon>
        <taxon>Actinomycetes</taxon>
        <taxon>Micromonosporales</taxon>
        <taxon>Micromonosporaceae</taxon>
        <taxon>Micromonospora</taxon>
    </lineage>
</organism>
<accession>A0A372FRW7</accession>
<dbReference type="Proteomes" id="UP000262621">
    <property type="component" value="Unassembled WGS sequence"/>
</dbReference>
<dbReference type="InterPro" id="IPR027417">
    <property type="entry name" value="P-loop_NTPase"/>
</dbReference>
<sequence>MVDGLPNESDLMTSIATAAEVSEEVAREVLVEADVSLTPPLPAHRSLVAHRLYVSGVKSGTENGTDGPFERDIPLGPGAWAVASRNNSAGKSSIMWALTWALRGDQDELYLRTDTRRWFRYIRVDAEVSSVPVSFRIRQNEHGLCEGVLLTADVIGQLTGLEGESQSGPGVRVVETVESQDAYTAMVGRFMMQRLGLRPLQMFSSDTGAPDEAGERDGSVQVHGWPAYFSVIALASASDSILFGRTAIGQLPTRLMQVFLDVPFTTDWMTADISAKDSRQSTRHVIRRSKADAAAREQRWQPLQEELTRAQRNLERVRAARPDLPARIAAVEDTSRALLVIKTRLGRAKATAEEARQARIQDERSMRRASESAAARSLFAALDPHACPRCETSISDERRSREDSHHRCAVCANPLQVEGVDEDEREAVLSGLRKRLAASQDAERAAKSAVSALERQLAEAQAAAGNAVVAAEQEQGQAAYLAELRDAEAHVERLKGALDVVSQLGQTPTLDDAAERVLAAAAAILKDLASSTTRDLFVELNHQIVTLARELGVTNLRSVKLDLAGRVNVMKSDNTKPTSFSKLSPGERLRLRIAVIVSLIRVGRKHGIHSHPGLLVIDSPADVEIVKGDMKILLEQLRSLGQDEGLQVVIATMHEAVWDVFPGERLIVGPDQQHLF</sequence>
<reference evidence="4 5" key="1">
    <citation type="submission" date="2018-08" db="EMBL/GenBank/DDBJ databases">
        <title>Verrucosispora craniellae sp. nov., isolated from a marine sponge in the South China Sea.</title>
        <authorList>
            <person name="Li L."/>
            <person name="Lin H.W."/>
        </authorList>
    </citation>
    <scope>NUCLEOTIDE SEQUENCE [LARGE SCALE GENOMIC DNA]</scope>
    <source>
        <strain evidence="4 5">LHW63014</strain>
    </source>
</reference>
<proteinExistence type="inferred from homology"/>
<evidence type="ECO:0000256" key="3">
    <source>
        <dbReference type="ARBA" id="ARBA00013368"/>
    </source>
</evidence>
<keyword evidence="5" id="KW-1185">Reference proteome</keyword>
<dbReference type="Gene3D" id="3.40.50.300">
    <property type="entry name" value="P-loop containing nucleotide triphosphate hydrolases"/>
    <property type="match status" value="1"/>
</dbReference>
<dbReference type="EMBL" id="QVFU01000066">
    <property type="protein sequence ID" value="RFS43336.1"/>
    <property type="molecule type" value="Genomic_DNA"/>
</dbReference>
<comment type="similarity">
    <text evidence="1">Belongs to the SMC family. SbcC subfamily.</text>
</comment>
<protein>
    <recommendedName>
        <fullName evidence="3">Nuclease SbcCD subunit C</fullName>
    </recommendedName>
</protein>
<comment type="subunit">
    <text evidence="2">Heterodimer of SbcC and SbcD.</text>
</comment>
<evidence type="ECO:0000313" key="5">
    <source>
        <dbReference type="Proteomes" id="UP000262621"/>
    </source>
</evidence>
<evidence type="ECO:0000256" key="2">
    <source>
        <dbReference type="ARBA" id="ARBA00011322"/>
    </source>
</evidence>
<dbReference type="AlphaFoldDB" id="A0A372FRW7"/>
<evidence type="ECO:0000256" key="1">
    <source>
        <dbReference type="ARBA" id="ARBA00006930"/>
    </source>
</evidence>
<dbReference type="PANTHER" id="PTHR32114:SF2">
    <property type="entry name" value="ABC TRANSPORTER ABCH.3"/>
    <property type="match status" value="1"/>
</dbReference>
<gene>
    <name evidence="4" type="ORF">D0Q02_28365</name>
</gene>
<name>A0A372FRW7_9ACTN</name>
<comment type="caution">
    <text evidence="4">The sequence shown here is derived from an EMBL/GenBank/DDBJ whole genome shotgun (WGS) entry which is preliminary data.</text>
</comment>
<dbReference type="SUPFAM" id="SSF52540">
    <property type="entry name" value="P-loop containing nucleoside triphosphate hydrolases"/>
    <property type="match status" value="1"/>
</dbReference>
<evidence type="ECO:0000313" key="4">
    <source>
        <dbReference type="EMBL" id="RFS43336.1"/>
    </source>
</evidence>